<sequence>MQHLRYEAICGKIRYALAPLRCVFKQGEAYRTFSFMVHDKENGILFSSEPLNSAYFSNPIVLHPYLKDLRESLAGKGVTLADWQDCITLEKLATWQKRVQPKPSPTMRAATS</sequence>
<reference evidence="2" key="1">
    <citation type="journal article" date="2019" name="Int. J. Syst. Evol. Microbiol.">
        <title>The Global Catalogue of Microorganisms (GCM) 10K type strain sequencing project: providing services to taxonomists for standard genome sequencing and annotation.</title>
        <authorList>
            <consortium name="The Broad Institute Genomics Platform"/>
            <consortium name="The Broad Institute Genome Sequencing Center for Infectious Disease"/>
            <person name="Wu L."/>
            <person name="Ma J."/>
        </authorList>
    </citation>
    <scope>NUCLEOTIDE SEQUENCE [LARGE SCALE GENOMIC DNA]</scope>
    <source>
        <strain evidence="2">JCM 13501</strain>
    </source>
</reference>
<accession>A0ABQ2GKE9</accession>
<comment type="caution">
    <text evidence="1">The sequence shown here is derived from an EMBL/GenBank/DDBJ whole genome shotgun (WGS) entry which is preliminary data.</text>
</comment>
<gene>
    <name evidence="1" type="ORF">GCM10009425_09860</name>
</gene>
<proteinExistence type="predicted"/>
<dbReference type="EMBL" id="BMNW01000002">
    <property type="protein sequence ID" value="GGM00712.1"/>
    <property type="molecule type" value="Genomic_DNA"/>
</dbReference>
<dbReference type="Proteomes" id="UP000616499">
    <property type="component" value="Unassembled WGS sequence"/>
</dbReference>
<evidence type="ECO:0000313" key="1">
    <source>
        <dbReference type="EMBL" id="GGM00712.1"/>
    </source>
</evidence>
<evidence type="ECO:0000313" key="2">
    <source>
        <dbReference type="Proteomes" id="UP000616499"/>
    </source>
</evidence>
<name>A0ABQ2GKE9_9PSED</name>
<dbReference type="RefSeq" id="WP_188865007.1">
    <property type="nucleotide sequence ID" value="NZ_BMNW01000002.1"/>
</dbReference>
<organism evidence="1 2">
    <name type="scientific">Pseudomonas asuensis</name>
    <dbReference type="NCBI Taxonomy" id="1825787"/>
    <lineage>
        <taxon>Bacteria</taxon>
        <taxon>Pseudomonadati</taxon>
        <taxon>Pseudomonadota</taxon>
        <taxon>Gammaproteobacteria</taxon>
        <taxon>Pseudomonadales</taxon>
        <taxon>Pseudomonadaceae</taxon>
        <taxon>Pseudomonas</taxon>
    </lineage>
</organism>
<keyword evidence="2" id="KW-1185">Reference proteome</keyword>
<protein>
    <submittedName>
        <fullName evidence="1">Uncharacterized protein</fullName>
    </submittedName>
</protein>